<dbReference type="AlphaFoldDB" id="A0A7X4GIS9"/>
<evidence type="ECO:0000313" key="2">
    <source>
        <dbReference type="EMBL" id="MYL99034.1"/>
    </source>
</evidence>
<feature type="transmembrane region" description="Helical" evidence="1">
    <location>
        <begin position="26"/>
        <end position="46"/>
    </location>
</feature>
<dbReference type="RefSeq" id="WP_160986658.1">
    <property type="nucleotide sequence ID" value="NZ_WVTD01000011.1"/>
</dbReference>
<evidence type="ECO:0000313" key="3">
    <source>
        <dbReference type="Proteomes" id="UP000465810"/>
    </source>
</evidence>
<keyword evidence="1" id="KW-0472">Membrane</keyword>
<dbReference type="Proteomes" id="UP000465810">
    <property type="component" value="Unassembled WGS sequence"/>
</dbReference>
<sequence length="47" mass="5310">MKHDFAPDPEVSARCADRRVWPPEAFLLIAIFVAVWVIFAVNLIGID</sequence>
<dbReference type="EMBL" id="WVTD01000011">
    <property type="protein sequence ID" value="MYL99034.1"/>
    <property type="molecule type" value="Genomic_DNA"/>
</dbReference>
<keyword evidence="1" id="KW-0812">Transmembrane</keyword>
<name>A0A7X4GIS9_9SPHN</name>
<reference evidence="2 3" key="1">
    <citation type="submission" date="2019-12" db="EMBL/GenBank/DDBJ databases">
        <authorList>
            <person name="Feng G."/>
            <person name="Zhu H."/>
        </authorList>
    </citation>
    <scope>NUCLEOTIDE SEQUENCE [LARGE SCALE GENOMIC DNA]</scope>
    <source>
        <strain evidence="2 3">FGD1</strain>
    </source>
</reference>
<evidence type="ECO:0000256" key="1">
    <source>
        <dbReference type="SAM" id="Phobius"/>
    </source>
</evidence>
<gene>
    <name evidence="2" type="ORF">GR702_14800</name>
</gene>
<keyword evidence="3" id="KW-1185">Reference proteome</keyword>
<protein>
    <submittedName>
        <fullName evidence="2">Uncharacterized protein</fullName>
    </submittedName>
</protein>
<comment type="caution">
    <text evidence="2">The sequence shown here is derived from an EMBL/GenBank/DDBJ whole genome shotgun (WGS) entry which is preliminary data.</text>
</comment>
<organism evidence="2 3">
    <name type="scientific">Novosphingobium silvae</name>
    <dbReference type="NCBI Taxonomy" id="2692619"/>
    <lineage>
        <taxon>Bacteria</taxon>
        <taxon>Pseudomonadati</taxon>
        <taxon>Pseudomonadota</taxon>
        <taxon>Alphaproteobacteria</taxon>
        <taxon>Sphingomonadales</taxon>
        <taxon>Sphingomonadaceae</taxon>
        <taxon>Novosphingobium</taxon>
    </lineage>
</organism>
<proteinExistence type="predicted"/>
<keyword evidence="1" id="KW-1133">Transmembrane helix</keyword>
<accession>A0A7X4GIS9</accession>